<evidence type="ECO:0000313" key="3">
    <source>
        <dbReference type="Proteomes" id="UP000000458"/>
    </source>
</evidence>
<protein>
    <submittedName>
        <fullName evidence="2">Uncharacterized protein</fullName>
    </submittedName>
</protein>
<name>K4F574_9CAUD</name>
<dbReference type="KEGG" id="vg:13993704"/>
<dbReference type="EMBL" id="JN882284">
    <property type="protein sequence ID" value="AFC21271.1"/>
    <property type="molecule type" value="Genomic_DNA"/>
</dbReference>
<organism evidence="2 3">
    <name type="scientific">Cronobacter phage vB_CsaM_GAP31</name>
    <dbReference type="NCBI Taxonomy" id="1141135"/>
    <lineage>
        <taxon>Viruses</taxon>
        <taxon>Duplodnaviria</taxon>
        <taxon>Heunggongvirae</taxon>
        <taxon>Uroviricota</taxon>
        <taxon>Caudoviricetes</taxon>
        <taxon>Vequintavirinae</taxon>
        <taxon>Seunavirus</taxon>
        <taxon>Seunavirus GAP31</taxon>
    </lineage>
</organism>
<dbReference type="GeneID" id="13993704"/>
<gene>
    <name evidence="2" type="ORF">GAP31_092</name>
</gene>
<evidence type="ECO:0000256" key="1">
    <source>
        <dbReference type="SAM" id="Coils"/>
    </source>
</evidence>
<proteinExistence type="predicted"/>
<evidence type="ECO:0000313" key="2">
    <source>
        <dbReference type="EMBL" id="AFC21271.1"/>
    </source>
</evidence>
<dbReference type="OrthoDB" id="28942at10239"/>
<feature type="coiled-coil region" evidence="1">
    <location>
        <begin position="21"/>
        <end position="48"/>
    </location>
</feature>
<sequence>MNIFIDERRGTPITQEEREWIEKEIRELEAYRADEDALAAEAQANREEGMSAFDRDVIVMCIDADIFGMKRTLEQGRVILW</sequence>
<keyword evidence="1" id="KW-0175">Coiled coil</keyword>
<reference evidence="2 3" key="1">
    <citation type="journal article" date="2012" name="J. Virol.">
        <title>Genome Sequence of Cronobacter sakazakii Myovirus vB_CsaM_GAP31.</title>
        <authorList>
            <person name="Abbasifar R."/>
            <person name="Kropinski A.M."/>
            <person name="Sabour P.M."/>
            <person name="Ackermann H.W."/>
            <person name="Alanis Villa A."/>
            <person name="Abbasifar A."/>
            <person name="Griffiths M.W."/>
        </authorList>
    </citation>
    <scope>NUCLEOTIDE SEQUENCE [LARGE SCALE GENOMIC DNA]</scope>
</reference>
<dbReference type="RefSeq" id="YP_006986926.1">
    <property type="nucleotide sequence ID" value="NC_019400.1"/>
</dbReference>
<dbReference type="Proteomes" id="UP000000458">
    <property type="component" value="Segment"/>
</dbReference>
<accession>K4F574</accession>
<keyword evidence="3" id="KW-1185">Reference proteome</keyword>